<keyword evidence="3" id="KW-0479">Metal-binding</keyword>
<evidence type="ECO:0000313" key="9">
    <source>
        <dbReference type="Proteomes" id="UP000237968"/>
    </source>
</evidence>
<dbReference type="InterPro" id="IPR007197">
    <property type="entry name" value="rSAM"/>
</dbReference>
<comment type="caution">
    <text evidence="8">The sequence shown here is derived from an EMBL/GenBank/DDBJ whole genome shotgun (WGS) entry which is preliminary data.</text>
</comment>
<evidence type="ECO:0000256" key="5">
    <source>
        <dbReference type="ARBA" id="ARBA00023014"/>
    </source>
</evidence>
<proteinExistence type="predicted"/>
<dbReference type="GO" id="GO:0003824">
    <property type="term" value="F:catalytic activity"/>
    <property type="evidence" value="ECO:0007669"/>
    <property type="project" value="InterPro"/>
</dbReference>
<evidence type="ECO:0000256" key="1">
    <source>
        <dbReference type="ARBA" id="ARBA00001966"/>
    </source>
</evidence>
<dbReference type="PANTHER" id="PTHR11228">
    <property type="entry name" value="RADICAL SAM DOMAIN PROTEIN"/>
    <property type="match status" value="1"/>
</dbReference>
<dbReference type="InterPro" id="IPR050377">
    <property type="entry name" value="Radical_SAM_PqqE_MftC-like"/>
</dbReference>
<evidence type="ECO:0000313" key="8">
    <source>
        <dbReference type="EMBL" id="PRP93105.1"/>
    </source>
</evidence>
<dbReference type="SUPFAM" id="SSF102114">
    <property type="entry name" value="Radical SAM enzymes"/>
    <property type="match status" value="1"/>
</dbReference>
<reference evidence="8 9" key="1">
    <citation type="submission" date="2018-03" db="EMBL/GenBank/DDBJ databases">
        <title>Draft Genome Sequences of the Obligatory Marine Myxobacteria Enhygromyxa salina SWB005.</title>
        <authorList>
            <person name="Poehlein A."/>
            <person name="Moghaddam J.A."/>
            <person name="Harms H."/>
            <person name="Alanjari M."/>
            <person name="Koenig G.M."/>
            <person name="Daniel R."/>
            <person name="Schaeberle T.F."/>
        </authorList>
    </citation>
    <scope>NUCLEOTIDE SEQUENCE [LARGE SCALE GENOMIC DNA]</scope>
    <source>
        <strain evidence="8 9">SWB005</strain>
    </source>
</reference>
<keyword evidence="9" id="KW-1185">Reference proteome</keyword>
<organism evidence="8 9">
    <name type="scientific">Enhygromyxa salina</name>
    <dbReference type="NCBI Taxonomy" id="215803"/>
    <lineage>
        <taxon>Bacteria</taxon>
        <taxon>Pseudomonadati</taxon>
        <taxon>Myxococcota</taxon>
        <taxon>Polyangia</taxon>
        <taxon>Nannocystales</taxon>
        <taxon>Nannocystaceae</taxon>
        <taxon>Enhygromyxa</taxon>
    </lineage>
</organism>
<comment type="cofactor">
    <cofactor evidence="1">
        <name>[4Fe-4S] cluster</name>
        <dbReference type="ChEBI" id="CHEBI:49883"/>
    </cofactor>
</comment>
<evidence type="ECO:0000256" key="2">
    <source>
        <dbReference type="ARBA" id="ARBA00022691"/>
    </source>
</evidence>
<protein>
    <submittedName>
        <fullName evidence="8">Pyrroloquinoline quinone biosynthesis protein PqqE</fullName>
    </submittedName>
</protein>
<dbReference type="GO" id="GO:0046872">
    <property type="term" value="F:metal ion binding"/>
    <property type="evidence" value="ECO:0007669"/>
    <property type="project" value="UniProtKB-KW"/>
</dbReference>
<feature type="domain" description="Radical SAM core" evidence="7">
    <location>
        <begin position="22"/>
        <end position="130"/>
    </location>
</feature>
<evidence type="ECO:0000256" key="3">
    <source>
        <dbReference type="ARBA" id="ARBA00022723"/>
    </source>
</evidence>
<dbReference type="EMBL" id="PVNK01000195">
    <property type="protein sequence ID" value="PRP93105.1"/>
    <property type="molecule type" value="Genomic_DNA"/>
</dbReference>
<keyword evidence="2" id="KW-0949">S-adenosyl-L-methionine</keyword>
<dbReference type="CDD" id="cd01335">
    <property type="entry name" value="Radical_SAM"/>
    <property type="match status" value="1"/>
</dbReference>
<keyword evidence="5" id="KW-0411">Iron-sulfur</keyword>
<name>A0A2S9XJR6_9BACT</name>
<dbReference type="InterPro" id="IPR013785">
    <property type="entry name" value="Aldolase_TIM"/>
</dbReference>
<dbReference type="GO" id="GO:0051536">
    <property type="term" value="F:iron-sulfur cluster binding"/>
    <property type="evidence" value="ECO:0007669"/>
    <property type="project" value="UniProtKB-KW"/>
</dbReference>
<keyword evidence="4" id="KW-0408">Iron</keyword>
<evidence type="ECO:0000256" key="4">
    <source>
        <dbReference type="ARBA" id="ARBA00023004"/>
    </source>
</evidence>
<dbReference type="Pfam" id="PF04055">
    <property type="entry name" value="Radical_SAM"/>
    <property type="match status" value="1"/>
</dbReference>
<gene>
    <name evidence="8" type="ORF">ENSA5_45120</name>
</gene>
<evidence type="ECO:0000259" key="7">
    <source>
        <dbReference type="Pfam" id="PF04055"/>
    </source>
</evidence>
<dbReference type="Proteomes" id="UP000237968">
    <property type="component" value="Unassembled WGS sequence"/>
</dbReference>
<accession>A0A2S9XJR6</accession>
<dbReference type="Gene3D" id="3.20.20.70">
    <property type="entry name" value="Aldolase class I"/>
    <property type="match status" value="1"/>
</dbReference>
<dbReference type="InterPro" id="IPR058240">
    <property type="entry name" value="rSAM_sf"/>
</dbReference>
<sequence length="322" mass="34512">MFCGQDPLSGDLELDRTHLAKLREDHDEISFIGGEPSLDPRLVKAVESARELGFTAVGVQTNGYHLAHTPELFTALVDAGLSDLHLSIHGPSAAAHDYHSGRPGSLAAAIGLLARAQRADLTVVVTTVVTRSNFRELAKMPPALKRRGVAAWLLEPVRPYGRAADGFARLVPRFGMALPWALHALEQARRHALSAWIRGAPLCALGPFAASALASEPRSYPAPCEGCPARPRCVGVDPAYAEVFGHQELKPGPARPPAEFDEGRTRLMRMFVGVGELVERPPQLRSPGHPSGDPAEDPAANKRRLPVLTNDPASRAASSSDE</sequence>
<evidence type="ECO:0000256" key="6">
    <source>
        <dbReference type="SAM" id="MobiDB-lite"/>
    </source>
</evidence>
<feature type="region of interest" description="Disordered" evidence="6">
    <location>
        <begin position="278"/>
        <end position="322"/>
    </location>
</feature>
<dbReference type="PANTHER" id="PTHR11228:SF7">
    <property type="entry name" value="PQQA PEPTIDE CYCLASE"/>
    <property type="match status" value="1"/>
</dbReference>
<dbReference type="AlphaFoldDB" id="A0A2S9XJR6"/>